<evidence type="ECO:0000313" key="2">
    <source>
        <dbReference type="EMBL" id="SHJ39864.1"/>
    </source>
</evidence>
<keyword evidence="3" id="KW-1185">Reference proteome</keyword>
<dbReference type="InterPro" id="IPR036397">
    <property type="entry name" value="RNaseH_sf"/>
</dbReference>
<dbReference type="EMBL" id="FQZS01000043">
    <property type="protein sequence ID" value="SHJ39864.1"/>
    <property type="molecule type" value="Genomic_DNA"/>
</dbReference>
<dbReference type="InterPro" id="IPR038717">
    <property type="entry name" value="Tc1-like_DDE_dom"/>
</dbReference>
<evidence type="ECO:0000259" key="1">
    <source>
        <dbReference type="Pfam" id="PF13358"/>
    </source>
</evidence>
<gene>
    <name evidence="2" type="ORF">SAMN02745176_03454</name>
</gene>
<accession>A0A1M6IZI5</accession>
<proteinExistence type="predicted"/>
<dbReference type="Gene3D" id="3.30.420.10">
    <property type="entry name" value="Ribonuclease H-like superfamily/Ribonuclease H"/>
    <property type="match status" value="1"/>
</dbReference>
<dbReference type="SUPFAM" id="SSF53098">
    <property type="entry name" value="Ribonuclease H-like"/>
    <property type="match status" value="1"/>
</dbReference>
<dbReference type="InterPro" id="IPR047655">
    <property type="entry name" value="Transpos_IS630-like"/>
</dbReference>
<dbReference type="NCBIfam" id="NF033545">
    <property type="entry name" value="transpos_IS630"/>
    <property type="match status" value="1"/>
</dbReference>
<dbReference type="GO" id="GO:0003676">
    <property type="term" value="F:nucleic acid binding"/>
    <property type="evidence" value="ECO:0007669"/>
    <property type="project" value="InterPro"/>
</dbReference>
<evidence type="ECO:0000313" key="3">
    <source>
        <dbReference type="Proteomes" id="UP000184442"/>
    </source>
</evidence>
<dbReference type="InterPro" id="IPR012337">
    <property type="entry name" value="RNaseH-like_sf"/>
</dbReference>
<dbReference type="PANTHER" id="PTHR46564">
    <property type="entry name" value="TRANSPOSASE"/>
    <property type="match status" value="1"/>
</dbReference>
<organism evidence="2 3">
    <name type="scientific">Lutispora thermophila DSM 19022</name>
    <dbReference type="NCBI Taxonomy" id="1122184"/>
    <lineage>
        <taxon>Bacteria</taxon>
        <taxon>Bacillati</taxon>
        <taxon>Bacillota</taxon>
        <taxon>Clostridia</taxon>
        <taxon>Lutisporales</taxon>
        <taxon>Lutisporaceae</taxon>
        <taxon>Lutispora</taxon>
    </lineage>
</organism>
<dbReference type="Pfam" id="PF13358">
    <property type="entry name" value="DDE_3"/>
    <property type="match status" value="1"/>
</dbReference>
<sequence length="216" mass="25300">MVYVLHRLNLNFTRPTYTLDKADPQKQEMFKQGFELLKNLLDGKIGHILFKDESMIKDYKAIEKTWFLKSQQKIIPTYGQYKGVKLVGILNYETGKVYCIEEEKYDVKVFLKFLQNVLTLYPTGKIVVVLDNARIHHAKLLESFLLENKDRLQLKLLLPYSPELNFIEGLWKWLKGEVINNVFFPSVDEIRIAVCGFIGLINKNQDITINRLCVRL</sequence>
<dbReference type="Proteomes" id="UP000184442">
    <property type="component" value="Unassembled WGS sequence"/>
</dbReference>
<reference evidence="2 3" key="1">
    <citation type="submission" date="2016-11" db="EMBL/GenBank/DDBJ databases">
        <authorList>
            <person name="Jaros S."/>
            <person name="Januszkiewicz K."/>
            <person name="Wedrychowicz H."/>
        </authorList>
    </citation>
    <scope>NUCLEOTIDE SEQUENCE [LARGE SCALE GENOMIC DNA]</scope>
    <source>
        <strain evidence="2 3">DSM 19022</strain>
    </source>
</reference>
<dbReference type="AlphaFoldDB" id="A0A1M6IZI5"/>
<name>A0A1M6IZI5_9FIRM</name>
<dbReference type="PANTHER" id="PTHR46564:SF1">
    <property type="entry name" value="TRANSPOSASE"/>
    <property type="match status" value="1"/>
</dbReference>
<feature type="domain" description="Tc1-like transposase DDE" evidence="1">
    <location>
        <begin position="48"/>
        <end position="191"/>
    </location>
</feature>
<protein>
    <submittedName>
        <fullName evidence="2">Putative transposase</fullName>
    </submittedName>
</protein>
<dbReference type="STRING" id="1122184.SAMN02745176_03454"/>